<dbReference type="Proteomes" id="UP000639772">
    <property type="component" value="Unassembled WGS sequence"/>
</dbReference>
<organism evidence="2 3">
    <name type="scientific">Vanilla planifolia</name>
    <name type="common">Vanilla</name>
    <dbReference type="NCBI Taxonomy" id="51239"/>
    <lineage>
        <taxon>Eukaryota</taxon>
        <taxon>Viridiplantae</taxon>
        <taxon>Streptophyta</taxon>
        <taxon>Embryophyta</taxon>
        <taxon>Tracheophyta</taxon>
        <taxon>Spermatophyta</taxon>
        <taxon>Magnoliopsida</taxon>
        <taxon>Liliopsida</taxon>
        <taxon>Asparagales</taxon>
        <taxon>Orchidaceae</taxon>
        <taxon>Vanilloideae</taxon>
        <taxon>Vanilleae</taxon>
        <taxon>Vanilla</taxon>
    </lineage>
</organism>
<feature type="region of interest" description="Disordered" evidence="1">
    <location>
        <begin position="1"/>
        <end position="32"/>
    </location>
</feature>
<comment type="caution">
    <text evidence="2">The sequence shown here is derived from an EMBL/GenBank/DDBJ whole genome shotgun (WGS) entry which is preliminary data.</text>
</comment>
<reference evidence="2 3" key="1">
    <citation type="journal article" date="2020" name="Nat. Food">
        <title>A phased Vanilla planifolia genome enables genetic improvement of flavour and production.</title>
        <authorList>
            <person name="Hasing T."/>
            <person name="Tang H."/>
            <person name="Brym M."/>
            <person name="Khazi F."/>
            <person name="Huang T."/>
            <person name="Chambers A.H."/>
        </authorList>
    </citation>
    <scope>NUCLEOTIDE SEQUENCE [LARGE SCALE GENOMIC DNA]</scope>
    <source>
        <tissue evidence="2">Leaf</tissue>
    </source>
</reference>
<name>A0A835P8U0_VANPL</name>
<feature type="region of interest" description="Disordered" evidence="1">
    <location>
        <begin position="156"/>
        <end position="189"/>
    </location>
</feature>
<proteinExistence type="predicted"/>
<evidence type="ECO:0000256" key="1">
    <source>
        <dbReference type="SAM" id="MobiDB-lite"/>
    </source>
</evidence>
<feature type="region of interest" description="Disordered" evidence="1">
    <location>
        <begin position="214"/>
        <end position="239"/>
    </location>
</feature>
<protein>
    <submittedName>
        <fullName evidence="2">Uncharacterized protein</fullName>
    </submittedName>
</protein>
<dbReference type="EMBL" id="JADCNM010000380">
    <property type="protein sequence ID" value="KAG0447975.1"/>
    <property type="molecule type" value="Genomic_DNA"/>
</dbReference>
<feature type="compositionally biased region" description="Polar residues" evidence="1">
    <location>
        <begin position="12"/>
        <end position="25"/>
    </location>
</feature>
<dbReference type="AlphaFoldDB" id="A0A835P8U0"/>
<feature type="compositionally biased region" description="Basic and acidic residues" evidence="1">
    <location>
        <begin position="265"/>
        <end position="274"/>
    </location>
</feature>
<gene>
    <name evidence="2" type="ORF">HPP92_028060</name>
</gene>
<feature type="compositionally biased region" description="Polar residues" evidence="1">
    <location>
        <begin position="276"/>
        <end position="286"/>
    </location>
</feature>
<sequence length="339" mass="36292">MGEEDPLEEMVQNPSLPQPTSSSAPSDLATRLDIPSFNSSPGGHIFYRQFPPTSSRTLPKTTASLRSFPSCLQPLPIPRSCCRPVFSGLRCVGTLSPPGPSFSAFPAHSSSLSQPSFFSLDSLPSFSSFPFPGPAAATEAAIAALSLSNRLASNDVNMEDSSPASVLAPQTPAPLARNKSGSLTGATPEKAVADGILPRKAHRRSQSDIPFAFLQSSSPMHGLPPLPQQVPVVKDTHSLGSGKRQLQLVKQESEYSLDTINSSGTEEKRDDLDSRASVSKTNGADSSDNEAESIMNESVSRSSGRKGEEQRELQLEILFPSSWLLVIQGVFRWIVLWAS</sequence>
<accession>A0A835P8U0</accession>
<feature type="region of interest" description="Disordered" evidence="1">
    <location>
        <begin position="259"/>
        <end position="307"/>
    </location>
</feature>
<evidence type="ECO:0000313" key="2">
    <source>
        <dbReference type="EMBL" id="KAG0447975.1"/>
    </source>
</evidence>
<evidence type="ECO:0000313" key="3">
    <source>
        <dbReference type="Proteomes" id="UP000639772"/>
    </source>
</evidence>